<keyword evidence="4 7" id="KW-0560">Oxidoreductase</keyword>
<keyword evidence="7" id="KW-0503">Monooxygenase</keyword>
<comment type="cofactor">
    <cofactor evidence="1 6">
        <name>heme</name>
        <dbReference type="ChEBI" id="CHEBI:30413"/>
    </cofactor>
</comment>
<dbReference type="AlphaFoldDB" id="A0AAD6I6H9"/>
<keyword evidence="8" id="KW-0812">Transmembrane</keyword>
<feature type="transmembrane region" description="Helical" evidence="8">
    <location>
        <begin position="7"/>
        <end position="29"/>
    </location>
</feature>
<keyword evidence="3 6" id="KW-0479">Metal-binding</keyword>
<keyword evidence="8" id="KW-0472">Membrane</keyword>
<protein>
    <submittedName>
        <fullName evidence="9">Pisatin demethylase</fullName>
    </submittedName>
</protein>
<comment type="caution">
    <text evidence="9">The sequence shown here is derived from an EMBL/GenBank/DDBJ whole genome shotgun (WGS) entry which is preliminary data.</text>
</comment>
<sequence length="481" mass="55103">MNKVDSYVGFASLPLCVTLSIPFILYFLYHLVLFPLFRSDLRSVPGPFLAKVTNLHRLLLVRTGLAHEHHLRLHERHGLFVRLGPNNVSVGSPAAIPILYNTRTRHIKSAFYPVMGNVAHGKVVPTIFSTRDESVHEIMKRPIAQVYAMSNLKTYEPLVESTESLLISKLENLADEERTFDLGTWLHWFATDVIMEMTFGKRLGFLEREEDVDGILETIEGRFCVSPVLKFALKRIAERENERHDQPEKRFQEQDFLSRFLDTKDSNPSIPDSWIISWCQQNVQAGSDSTAITLTQVIYHLLKYPDSMETLLAELDHADLPSPVPWDIAHKLPYLDSCIKEALRMTPAIGIPLERVAPVEGLELCGKYFKAGTVLGVNAWVVHRDKEVYGADAALWRPGRWIEARQNERKEMQRGLFAFGGGSRICLGKNISYLEMYKVIPEMLRRFKFELINPQNEWSLKNGFFTYTKGVEVSVQRRENS</sequence>
<dbReference type="GO" id="GO:0004497">
    <property type="term" value="F:monooxygenase activity"/>
    <property type="evidence" value="ECO:0007669"/>
    <property type="project" value="UniProtKB-KW"/>
</dbReference>
<dbReference type="PRINTS" id="PR00385">
    <property type="entry name" value="P450"/>
</dbReference>
<dbReference type="PANTHER" id="PTHR24305:SF232">
    <property type="entry name" value="P450, PUTATIVE (EUROFUNG)-RELATED"/>
    <property type="match status" value="1"/>
</dbReference>
<organism evidence="9 10">
    <name type="scientific">Penicillium canescens</name>
    <dbReference type="NCBI Taxonomy" id="5083"/>
    <lineage>
        <taxon>Eukaryota</taxon>
        <taxon>Fungi</taxon>
        <taxon>Dikarya</taxon>
        <taxon>Ascomycota</taxon>
        <taxon>Pezizomycotina</taxon>
        <taxon>Eurotiomycetes</taxon>
        <taxon>Eurotiomycetidae</taxon>
        <taxon>Eurotiales</taxon>
        <taxon>Aspergillaceae</taxon>
        <taxon>Penicillium</taxon>
    </lineage>
</organism>
<keyword evidence="10" id="KW-1185">Reference proteome</keyword>
<name>A0AAD6I6H9_PENCN</name>
<reference evidence="9" key="2">
    <citation type="submission" date="2023-01" db="EMBL/GenBank/DDBJ databases">
        <authorList>
            <person name="Petersen C."/>
        </authorList>
    </citation>
    <scope>NUCLEOTIDE SEQUENCE</scope>
    <source>
        <strain evidence="9">IBT 15450</strain>
    </source>
</reference>
<comment type="similarity">
    <text evidence="2 7">Belongs to the cytochrome P450 family.</text>
</comment>
<keyword evidence="6 7" id="KW-0349">Heme</keyword>
<dbReference type="InterPro" id="IPR002403">
    <property type="entry name" value="Cyt_P450_E_grp-IV"/>
</dbReference>
<keyword evidence="5 6" id="KW-0408">Iron</keyword>
<dbReference type="PRINTS" id="PR00465">
    <property type="entry name" value="EP450IV"/>
</dbReference>
<evidence type="ECO:0000256" key="2">
    <source>
        <dbReference type="ARBA" id="ARBA00010617"/>
    </source>
</evidence>
<evidence type="ECO:0000256" key="1">
    <source>
        <dbReference type="ARBA" id="ARBA00001971"/>
    </source>
</evidence>
<evidence type="ECO:0000313" key="9">
    <source>
        <dbReference type="EMBL" id="KAJ6034669.1"/>
    </source>
</evidence>
<dbReference type="GO" id="GO:0005506">
    <property type="term" value="F:iron ion binding"/>
    <property type="evidence" value="ECO:0007669"/>
    <property type="project" value="InterPro"/>
</dbReference>
<dbReference type="EMBL" id="JAQJZL010000010">
    <property type="protein sequence ID" value="KAJ6034669.1"/>
    <property type="molecule type" value="Genomic_DNA"/>
</dbReference>
<dbReference type="PANTHER" id="PTHR24305">
    <property type="entry name" value="CYTOCHROME P450"/>
    <property type="match status" value="1"/>
</dbReference>
<reference evidence="9" key="1">
    <citation type="journal article" date="2023" name="IMA Fungus">
        <title>Comparative genomic study of the Penicillium genus elucidates a diverse pangenome and 15 lateral gene transfer events.</title>
        <authorList>
            <person name="Petersen C."/>
            <person name="Sorensen T."/>
            <person name="Nielsen M.R."/>
            <person name="Sondergaard T.E."/>
            <person name="Sorensen J.L."/>
            <person name="Fitzpatrick D.A."/>
            <person name="Frisvad J.C."/>
            <person name="Nielsen K.L."/>
        </authorList>
    </citation>
    <scope>NUCLEOTIDE SEQUENCE</scope>
    <source>
        <strain evidence="9">IBT 15450</strain>
    </source>
</reference>
<dbReference type="InterPro" id="IPR050121">
    <property type="entry name" value="Cytochrome_P450_monoxygenase"/>
</dbReference>
<dbReference type="CDD" id="cd11060">
    <property type="entry name" value="CYP57A1-like"/>
    <property type="match status" value="1"/>
</dbReference>
<evidence type="ECO:0000256" key="5">
    <source>
        <dbReference type="ARBA" id="ARBA00023004"/>
    </source>
</evidence>
<keyword evidence="8" id="KW-1133">Transmembrane helix</keyword>
<proteinExistence type="inferred from homology"/>
<dbReference type="InterPro" id="IPR036396">
    <property type="entry name" value="Cyt_P450_sf"/>
</dbReference>
<dbReference type="InterPro" id="IPR001128">
    <property type="entry name" value="Cyt_P450"/>
</dbReference>
<dbReference type="Proteomes" id="UP001219568">
    <property type="component" value="Unassembled WGS sequence"/>
</dbReference>
<dbReference type="InterPro" id="IPR017972">
    <property type="entry name" value="Cyt_P450_CS"/>
</dbReference>
<dbReference type="GO" id="GO:0043386">
    <property type="term" value="P:mycotoxin biosynthetic process"/>
    <property type="evidence" value="ECO:0007669"/>
    <property type="project" value="UniProtKB-ARBA"/>
</dbReference>
<evidence type="ECO:0000256" key="3">
    <source>
        <dbReference type="ARBA" id="ARBA00022723"/>
    </source>
</evidence>
<dbReference type="Gene3D" id="1.10.630.10">
    <property type="entry name" value="Cytochrome P450"/>
    <property type="match status" value="1"/>
</dbReference>
<gene>
    <name evidence="9" type="ORF">N7460_008844</name>
</gene>
<evidence type="ECO:0000256" key="4">
    <source>
        <dbReference type="ARBA" id="ARBA00023002"/>
    </source>
</evidence>
<accession>A0AAD6I6H9</accession>
<feature type="binding site" description="axial binding residue" evidence="6">
    <location>
        <position position="426"/>
    </location>
    <ligand>
        <name>heme</name>
        <dbReference type="ChEBI" id="CHEBI:30413"/>
    </ligand>
    <ligandPart>
        <name>Fe</name>
        <dbReference type="ChEBI" id="CHEBI:18248"/>
    </ligandPart>
</feature>
<dbReference type="GO" id="GO:0016705">
    <property type="term" value="F:oxidoreductase activity, acting on paired donors, with incorporation or reduction of molecular oxygen"/>
    <property type="evidence" value="ECO:0007669"/>
    <property type="project" value="InterPro"/>
</dbReference>
<dbReference type="PROSITE" id="PS00086">
    <property type="entry name" value="CYTOCHROME_P450"/>
    <property type="match status" value="1"/>
</dbReference>
<evidence type="ECO:0000256" key="8">
    <source>
        <dbReference type="SAM" id="Phobius"/>
    </source>
</evidence>
<evidence type="ECO:0000256" key="6">
    <source>
        <dbReference type="PIRSR" id="PIRSR602403-1"/>
    </source>
</evidence>
<dbReference type="GO" id="GO:0020037">
    <property type="term" value="F:heme binding"/>
    <property type="evidence" value="ECO:0007669"/>
    <property type="project" value="InterPro"/>
</dbReference>
<evidence type="ECO:0000313" key="10">
    <source>
        <dbReference type="Proteomes" id="UP001219568"/>
    </source>
</evidence>
<dbReference type="SUPFAM" id="SSF48264">
    <property type="entry name" value="Cytochrome P450"/>
    <property type="match status" value="1"/>
</dbReference>
<evidence type="ECO:0000256" key="7">
    <source>
        <dbReference type="RuleBase" id="RU000461"/>
    </source>
</evidence>
<dbReference type="Pfam" id="PF00067">
    <property type="entry name" value="p450"/>
    <property type="match status" value="1"/>
</dbReference>